<keyword evidence="2" id="KW-0812">Transmembrane</keyword>
<name>A0A1Y4I2D0_PARDI</name>
<feature type="region of interest" description="Disordered" evidence="1">
    <location>
        <begin position="24"/>
        <end position="123"/>
    </location>
</feature>
<sequence>MDNVGDWLYIVFLIIAAVSGLFSSKDKKKKKSRPDILGQPDREIVPNDQPTEGKGFWEILEDMQKETQKPKPAPRQKQVKPKVEKPQVVTSSSAPSPFLSAEKNIPNHIATRPSVRMSAIEEEPGLMPEDTFRDIEELKKAIICAEILNRKY</sequence>
<evidence type="ECO:0000313" key="3">
    <source>
        <dbReference type="EMBL" id="OUP14435.1"/>
    </source>
</evidence>
<gene>
    <name evidence="3" type="ORF">B5F32_20225</name>
</gene>
<proteinExistence type="predicted"/>
<organism evidence="3 4">
    <name type="scientific">Parabacteroides distasonis</name>
    <dbReference type="NCBI Taxonomy" id="823"/>
    <lineage>
        <taxon>Bacteria</taxon>
        <taxon>Pseudomonadati</taxon>
        <taxon>Bacteroidota</taxon>
        <taxon>Bacteroidia</taxon>
        <taxon>Bacteroidales</taxon>
        <taxon>Tannerellaceae</taxon>
        <taxon>Parabacteroides</taxon>
    </lineage>
</organism>
<keyword evidence="2" id="KW-1133">Transmembrane helix</keyword>
<protein>
    <recommendedName>
        <fullName evidence="5">Ferrichrome ABC transporter substrate-binding protein</fullName>
    </recommendedName>
</protein>
<reference evidence="4" key="1">
    <citation type="submission" date="2017-04" db="EMBL/GenBank/DDBJ databases">
        <title>Function of individual gut microbiota members based on whole genome sequencing of pure cultures obtained from chicken caecum.</title>
        <authorList>
            <person name="Medvecky M."/>
            <person name="Cejkova D."/>
            <person name="Polansky O."/>
            <person name="Karasova D."/>
            <person name="Kubasova T."/>
            <person name="Cizek A."/>
            <person name="Rychlik I."/>
        </authorList>
    </citation>
    <scope>NUCLEOTIDE SEQUENCE [LARGE SCALE GENOMIC DNA]</scope>
    <source>
        <strain evidence="4">An199</strain>
    </source>
</reference>
<evidence type="ECO:0000256" key="1">
    <source>
        <dbReference type="SAM" id="MobiDB-lite"/>
    </source>
</evidence>
<dbReference type="Proteomes" id="UP000195950">
    <property type="component" value="Unassembled WGS sequence"/>
</dbReference>
<evidence type="ECO:0000256" key="2">
    <source>
        <dbReference type="SAM" id="Phobius"/>
    </source>
</evidence>
<keyword evidence="2" id="KW-0472">Membrane</keyword>
<evidence type="ECO:0000313" key="4">
    <source>
        <dbReference type="Proteomes" id="UP000195950"/>
    </source>
</evidence>
<dbReference type="AlphaFoldDB" id="A0A1Y4I2D0"/>
<evidence type="ECO:0008006" key="5">
    <source>
        <dbReference type="Google" id="ProtNLM"/>
    </source>
</evidence>
<feature type="transmembrane region" description="Helical" evidence="2">
    <location>
        <begin position="6"/>
        <end position="23"/>
    </location>
</feature>
<dbReference type="RefSeq" id="WP_087346957.1">
    <property type="nucleotide sequence ID" value="NZ_NFJX01000032.1"/>
</dbReference>
<accession>A0A1Y4I2D0</accession>
<comment type="caution">
    <text evidence="3">The sequence shown here is derived from an EMBL/GenBank/DDBJ whole genome shotgun (WGS) entry which is preliminary data.</text>
</comment>
<dbReference type="EMBL" id="NFJX01000032">
    <property type="protein sequence ID" value="OUP14435.1"/>
    <property type="molecule type" value="Genomic_DNA"/>
</dbReference>